<protein>
    <submittedName>
        <fullName evidence="1">Uncharacterized protein</fullName>
    </submittedName>
</protein>
<accession>A0A2P2P0P6</accession>
<organism evidence="1">
    <name type="scientific">Rhizophora mucronata</name>
    <name type="common">Asiatic mangrove</name>
    <dbReference type="NCBI Taxonomy" id="61149"/>
    <lineage>
        <taxon>Eukaryota</taxon>
        <taxon>Viridiplantae</taxon>
        <taxon>Streptophyta</taxon>
        <taxon>Embryophyta</taxon>
        <taxon>Tracheophyta</taxon>
        <taxon>Spermatophyta</taxon>
        <taxon>Magnoliopsida</taxon>
        <taxon>eudicotyledons</taxon>
        <taxon>Gunneridae</taxon>
        <taxon>Pentapetalae</taxon>
        <taxon>rosids</taxon>
        <taxon>fabids</taxon>
        <taxon>Malpighiales</taxon>
        <taxon>Rhizophoraceae</taxon>
        <taxon>Rhizophora</taxon>
    </lineage>
</organism>
<sequence length="48" mass="6357">MDLMNRGICFHMRRRYWWWRTLRWPTNTSRRFFHFNVFITVRFIKLYV</sequence>
<dbReference type="AlphaFoldDB" id="A0A2P2P0P6"/>
<dbReference type="EMBL" id="GGEC01067788">
    <property type="protein sequence ID" value="MBX48272.1"/>
    <property type="molecule type" value="Transcribed_RNA"/>
</dbReference>
<evidence type="ECO:0000313" key="1">
    <source>
        <dbReference type="EMBL" id="MBX48272.1"/>
    </source>
</evidence>
<proteinExistence type="predicted"/>
<reference evidence="1" key="1">
    <citation type="submission" date="2018-02" db="EMBL/GenBank/DDBJ databases">
        <title>Rhizophora mucronata_Transcriptome.</title>
        <authorList>
            <person name="Meera S.P."/>
            <person name="Sreeshan A."/>
            <person name="Augustine A."/>
        </authorList>
    </citation>
    <scope>NUCLEOTIDE SEQUENCE</scope>
    <source>
        <tissue evidence="1">Leaf</tissue>
    </source>
</reference>
<name>A0A2P2P0P6_RHIMU</name>